<reference evidence="2 3" key="1">
    <citation type="submission" date="2015-01" db="EMBL/GenBank/DDBJ databases">
        <authorList>
            <person name="Filippidou S."/>
            <person name="Jeanneret N."/>
            <person name="Russel-Delif L."/>
            <person name="Junier T."/>
            <person name="Wunderlin T."/>
            <person name="Molina V."/>
            <person name="Johnson S.L."/>
            <person name="Davenport K.W."/>
            <person name="Chain P.S."/>
            <person name="Dorador C."/>
            <person name="Junier P."/>
        </authorList>
    </citation>
    <scope>NUCLEOTIDE SEQUENCE [LARGE SCALE GENOMIC DNA]</scope>
    <source>
        <strain evidence="2 3">Et7/4</strain>
    </source>
</reference>
<evidence type="ECO:0000313" key="2">
    <source>
        <dbReference type="EMBL" id="KJE28717.1"/>
    </source>
</evidence>
<protein>
    <submittedName>
        <fullName evidence="2">Uncharacterized protein</fullName>
    </submittedName>
</protein>
<feature type="compositionally biased region" description="Basic and acidic residues" evidence="1">
    <location>
        <begin position="12"/>
        <end position="22"/>
    </location>
</feature>
<gene>
    <name evidence="2" type="ORF">LG52_3436</name>
</gene>
<evidence type="ECO:0000256" key="1">
    <source>
        <dbReference type="SAM" id="MobiDB-lite"/>
    </source>
</evidence>
<proteinExistence type="predicted"/>
<sequence>MEEGDGTGSKEAAARTDRPDRGRGKRAVGGGAEAPRRPGPSYSRNKYGKSVDHAQ</sequence>
<dbReference type="AlphaFoldDB" id="A0A0D8BZC1"/>
<evidence type="ECO:0000313" key="3">
    <source>
        <dbReference type="Proteomes" id="UP000032522"/>
    </source>
</evidence>
<name>A0A0D8BZC1_GEOKU</name>
<feature type="region of interest" description="Disordered" evidence="1">
    <location>
        <begin position="1"/>
        <end position="55"/>
    </location>
</feature>
<accession>A0A0D8BZC1</accession>
<dbReference type="EMBL" id="JYBP01000003">
    <property type="protein sequence ID" value="KJE28717.1"/>
    <property type="molecule type" value="Genomic_DNA"/>
</dbReference>
<organism evidence="2 3">
    <name type="scientific">Geobacillus kaustophilus</name>
    <dbReference type="NCBI Taxonomy" id="1462"/>
    <lineage>
        <taxon>Bacteria</taxon>
        <taxon>Bacillati</taxon>
        <taxon>Bacillota</taxon>
        <taxon>Bacilli</taxon>
        <taxon>Bacillales</taxon>
        <taxon>Anoxybacillaceae</taxon>
        <taxon>Geobacillus</taxon>
        <taxon>Geobacillus thermoleovorans group</taxon>
    </lineage>
</organism>
<comment type="caution">
    <text evidence="2">The sequence shown here is derived from an EMBL/GenBank/DDBJ whole genome shotgun (WGS) entry which is preliminary data.</text>
</comment>
<dbReference type="Proteomes" id="UP000032522">
    <property type="component" value="Unassembled WGS sequence"/>
</dbReference>